<dbReference type="AlphaFoldDB" id="A0A3E0WM65"/>
<evidence type="ECO:0000313" key="2">
    <source>
        <dbReference type="Proteomes" id="UP000256763"/>
    </source>
</evidence>
<name>A0A3E0WM65_9GAMM</name>
<accession>A0A3E0WM65</accession>
<sequence>MDEVRRSVPDQVFSIIFDVRPFDESADCVGAFALCWISADTLLEAERIAVARLFDDGWRPVRFEEYRLVSADSDKYGEEGYTAEEIDSVLANVAMAQKDGYYSVLYKYSSEDEEH</sequence>
<organism evidence="1 2">
    <name type="scientific">Alkalilimnicola ehrlichii</name>
    <dbReference type="NCBI Taxonomy" id="351052"/>
    <lineage>
        <taxon>Bacteria</taxon>
        <taxon>Pseudomonadati</taxon>
        <taxon>Pseudomonadota</taxon>
        <taxon>Gammaproteobacteria</taxon>
        <taxon>Chromatiales</taxon>
        <taxon>Ectothiorhodospiraceae</taxon>
        <taxon>Alkalilimnicola</taxon>
    </lineage>
</organism>
<gene>
    <name evidence="1" type="ORF">CAL65_17890</name>
</gene>
<dbReference type="Proteomes" id="UP000256763">
    <property type="component" value="Unassembled WGS sequence"/>
</dbReference>
<proteinExistence type="predicted"/>
<reference evidence="2" key="1">
    <citation type="submission" date="2017-05" db="EMBL/GenBank/DDBJ databases">
        <authorList>
            <person name="Sharma S."/>
            <person name="Sidhu C."/>
            <person name="Pinnaka A.K."/>
        </authorList>
    </citation>
    <scope>NUCLEOTIDE SEQUENCE [LARGE SCALE GENOMIC DNA]</scope>
    <source>
        <strain evidence="2">AK93</strain>
    </source>
</reference>
<dbReference type="EMBL" id="NFZW01000022">
    <property type="protein sequence ID" value="RFA33241.1"/>
    <property type="molecule type" value="Genomic_DNA"/>
</dbReference>
<evidence type="ECO:0000313" key="1">
    <source>
        <dbReference type="EMBL" id="RFA33241.1"/>
    </source>
</evidence>
<keyword evidence="2" id="KW-1185">Reference proteome</keyword>
<comment type="caution">
    <text evidence="1">The sequence shown here is derived from an EMBL/GenBank/DDBJ whole genome shotgun (WGS) entry which is preliminary data.</text>
</comment>
<protein>
    <submittedName>
        <fullName evidence="1">Uncharacterized protein</fullName>
    </submittedName>
</protein>